<evidence type="ECO:0000313" key="6">
    <source>
        <dbReference type="Proteomes" id="UP000255102"/>
    </source>
</evidence>
<dbReference type="EMBL" id="UGPW01000001">
    <property type="protein sequence ID" value="STY87508.1"/>
    <property type="molecule type" value="Genomic_DNA"/>
</dbReference>
<accession>A0A378PM20</accession>
<dbReference type="KEGG" id="moi:MOVS_07270"/>
<keyword evidence="5" id="KW-1185">Reference proteome</keyword>
<organism evidence="4 6">
    <name type="scientific">Moraxella ovis</name>
    <dbReference type="NCBI Taxonomy" id="29433"/>
    <lineage>
        <taxon>Bacteria</taxon>
        <taxon>Pseudomonadati</taxon>
        <taxon>Pseudomonadota</taxon>
        <taxon>Gammaproteobacteria</taxon>
        <taxon>Moraxellales</taxon>
        <taxon>Moraxellaceae</taxon>
        <taxon>Moraxella</taxon>
    </lineage>
</organism>
<gene>
    <name evidence="3" type="ORF">MOVS_07270</name>
    <name evidence="4" type="ORF">NCTC11227_01521</name>
</gene>
<evidence type="ECO:0000313" key="4">
    <source>
        <dbReference type="EMBL" id="STY87508.1"/>
    </source>
</evidence>
<sequence length="120" mass="13708">MLPISHNQKSHQAMQVLQAMLDGVEVHIKYAINTMNIASLSARIAELKKMGFVIDWRWQNSPNSRYKVYFIKDKTTAKQRYQEILDGTASIYQVVAQARTAKPKTTTKSKRQNNGKPQGK</sequence>
<dbReference type="Proteomes" id="UP000255102">
    <property type="component" value="Unassembled WGS sequence"/>
</dbReference>
<reference evidence="4 6" key="2">
    <citation type="submission" date="2018-06" db="EMBL/GenBank/DDBJ databases">
        <authorList>
            <consortium name="Pathogen Informatics"/>
            <person name="Doyle S."/>
        </authorList>
    </citation>
    <scope>NUCLEOTIDE SEQUENCE [LARGE SCALE GENOMIC DNA]</scope>
    <source>
        <strain evidence="4 6">NCTC11227</strain>
    </source>
</reference>
<dbReference type="Pfam" id="PF14090">
    <property type="entry name" value="HTH_39"/>
    <property type="match status" value="1"/>
</dbReference>
<dbReference type="EMBL" id="CP011158">
    <property type="protein sequence ID" value="ANB91805.1"/>
    <property type="molecule type" value="Genomic_DNA"/>
</dbReference>
<proteinExistence type="predicted"/>
<evidence type="ECO:0000256" key="1">
    <source>
        <dbReference type="SAM" id="MobiDB-lite"/>
    </source>
</evidence>
<dbReference type="Proteomes" id="UP000076765">
    <property type="component" value="Chromosome"/>
</dbReference>
<evidence type="ECO:0000313" key="3">
    <source>
        <dbReference type="EMBL" id="ANB91805.1"/>
    </source>
</evidence>
<feature type="domain" description="Winged helix-turn-helix" evidence="2">
    <location>
        <begin position="12"/>
        <end position="71"/>
    </location>
</feature>
<evidence type="ECO:0000259" key="2">
    <source>
        <dbReference type="Pfam" id="PF14090"/>
    </source>
</evidence>
<dbReference type="RefSeq" id="WP_063514383.1">
    <property type="nucleotide sequence ID" value="NZ_CP011158.1"/>
</dbReference>
<reference evidence="3 5" key="1">
    <citation type="submission" date="2015-04" db="EMBL/GenBank/DDBJ databases">
        <authorList>
            <person name="Calcutt M.J."/>
            <person name="Foecking M.F."/>
        </authorList>
    </citation>
    <scope>NUCLEOTIDE SEQUENCE [LARGE SCALE GENOMIC DNA]</scope>
    <source>
        <strain evidence="3 5">199/55</strain>
    </source>
</reference>
<feature type="region of interest" description="Disordered" evidence="1">
    <location>
        <begin position="99"/>
        <end position="120"/>
    </location>
</feature>
<name>A0A378PM20_9GAMM</name>
<dbReference type="STRING" id="29433.MOVS_07270"/>
<dbReference type="InterPro" id="IPR055245">
    <property type="entry name" value="HTH_proteobacteria"/>
</dbReference>
<feature type="compositionally biased region" description="Basic residues" evidence="1">
    <location>
        <begin position="101"/>
        <end position="120"/>
    </location>
</feature>
<evidence type="ECO:0000313" key="5">
    <source>
        <dbReference type="Proteomes" id="UP000076765"/>
    </source>
</evidence>
<protein>
    <recommendedName>
        <fullName evidence="2">Winged helix-turn-helix domain-containing protein</fullName>
    </recommendedName>
</protein>
<dbReference type="AlphaFoldDB" id="A0A378PM20"/>